<sequence>MAALKRAAIACDLTDVETYLATGNLLFQSDLKSDDVKSRLAQELEQVMGDSPALFIRTHADLTNLAAANPFSDLPGNKVMALLLDDPVEPGAIRHQTIERVEPGPGALFIGYPEGMGRSRMIVEAQARGTARNLNTISKLVEKSAA</sequence>
<accession>A0A2R8AB40</accession>
<dbReference type="Proteomes" id="UP000244932">
    <property type="component" value="Unassembled WGS sequence"/>
</dbReference>
<reference evidence="1 2" key="1">
    <citation type="submission" date="2018-03" db="EMBL/GenBank/DDBJ databases">
        <authorList>
            <person name="Keele B.F."/>
        </authorList>
    </citation>
    <scope>NUCLEOTIDE SEQUENCE [LARGE SCALE GENOMIC DNA]</scope>
    <source>
        <strain evidence="1 2">CeCT 8812</strain>
    </source>
</reference>
<proteinExistence type="predicted"/>
<name>A0A2R8AB40_9RHOB</name>
<evidence type="ECO:0000313" key="1">
    <source>
        <dbReference type="EMBL" id="SPF29443.1"/>
    </source>
</evidence>
<dbReference type="InterPro" id="IPR012545">
    <property type="entry name" value="DUF1697"/>
</dbReference>
<dbReference type="Gene3D" id="3.30.70.1280">
    <property type="entry name" value="SP0830-like domains"/>
    <property type="match status" value="1"/>
</dbReference>
<dbReference type="PANTHER" id="PTHR36439">
    <property type="entry name" value="BLL4334 PROTEIN"/>
    <property type="match status" value="1"/>
</dbReference>
<gene>
    <name evidence="1" type="ORF">POI8812_01753</name>
</gene>
<keyword evidence="2" id="KW-1185">Reference proteome</keyword>
<dbReference type="AlphaFoldDB" id="A0A2R8AB40"/>
<dbReference type="SUPFAM" id="SSF160379">
    <property type="entry name" value="SP0830-like"/>
    <property type="match status" value="1"/>
</dbReference>
<dbReference type="PANTHER" id="PTHR36439:SF1">
    <property type="entry name" value="DUF1697 DOMAIN-CONTAINING PROTEIN"/>
    <property type="match status" value="1"/>
</dbReference>
<evidence type="ECO:0000313" key="2">
    <source>
        <dbReference type="Proteomes" id="UP000244932"/>
    </source>
</evidence>
<dbReference type="Pfam" id="PF08002">
    <property type="entry name" value="DUF1697"/>
    <property type="match status" value="1"/>
</dbReference>
<protein>
    <recommendedName>
        <fullName evidence="3">DUF1697 domain-containing protein</fullName>
    </recommendedName>
</protein>
<evidence type="ECO:0008006" key="3">
    <source>
        <dbReference type="Google" id="ProtNLM"/>
    </source>
</evidence>
<organism evidence="1 2">
    <name type="scientific">Pontivivens insulae</name>
    <dbReference type="NCBI Taxonomy" id="1639689"/>
    <lineage>
        <taxon>Bacteria</taxon>
        <taxon>Pseudomonadati</taxon>
        <taxon>Pseudomonadota</taxon>
        <taxon>Alphaproteobacteria</taxon>
        <taxon>Rhodobacterales</taxon>
        <taxon>Paracoccaceae</taxon>
        <taxon>Pontivivens</taxon>
    </lineage>
</organism>
<dbReference type="EMBL" id="OMKW01000002">
    <property type="protein sequence ID" value="SPF29443.1"/>
    <property type="molecule type" value="Genomic_DNA"/>
</dbReference>